<evidence type="ECO:0000313" key="1">
    <source>
        <dbReference type="EMBL" id="EFI94072.1"/>
    </source>
</evidence>
<sequence>MTIIHRPKIAIMTRARSGFVTSPKSLPQLVMSRWINPTDVLEIPHCAPGGLDGKSPALALRTSSLRAPVGIAWLEDRRMTGNQAAGRGTCLLPSGNVADRAQIMF</sequence>
<evidence type="ECO:0000313" key="2">
    <source>
        <dbReference type="Proteomes" id="UP000007431"/>
    </source>
</evidence>
<accession>D8QDZ4</accession>
<protein>
    <submittedName>
        <fullName evidence="1">Expressed protein</fullName>
    </submittedName>
</protein>
<reference evidence="1 2" key="1">
    <citation type="journal article" date="2010" name="Nat. Biotechnol.">
        <title>Genome sequence of the model mushroom Schizophyllum commune.</title>
        <authorList>
            <person name="Ohm R.A."/>
            <person name="de Jong J.F."/>
            <person name="Lugones L.G."/>
            <person name="Aerts A."/>
            <person name="Kothe E."/>
            <person name="Stajich J.E."/>
            <person name="de Vries R.P."/>
            <person name="Record E."/>
            <person name="Levasseur A."/>
            <person name="Baker S.E."/>
            <person name="Bartholomew K.A."/>
            <person name="Coutinho P.M."/>
            <person name="Erdmann S."/>
            <person name="Fowler T.J."/>
            <person name="Gathman A.C."/>
            <person name="Lombard V."/>
            <person name="Henrissat B."/>
            <person name="Knabe N."/>
            <person name="Kuees U."/>
            <person name="Lilly W.W."/>
            <person name="Lindquist E."/>
            <person name="Lucas S."/>
            <person name="Magnuson J.K."/>
            <person name="Piumi F."/>
            <person name="Raudaskoski M."/>
            <person name="Salamov A."/>
            <person name="Schmutz J."/>
            <person name="Schwarze F.W.M.R."/>
            <person name="vanKuyk P.A."/>
            <person name="Horton J.S."/>
            <person name="Grigoriev I.V."/>
            <person name="Woesten H.A.B."/>
        </authorList>
    </citation>
    <scope>NUCLEOTIDE SEQUENCE [LARGE SCALE GENOMIC DNA]</scope>
    <source>
        <strain evidence="2">H4-8 / FGSC 9210</strain>
    </source>
</reference>
<organism evidence="2">
    <name type="scientific">Schizophyllum commune (strain H4-8 / FGSC 9210)</name>
    <name type="common">Split gill fungus</name>
    <dbReference type="NCBI Taxonomy" id="578458"/>
    <lineage>
        <taxon>Eukaryota</taxon>
        <taxon>Fungi</taxon>
        <taxon>Dikarya</taxon>
        <taxon>Basidiomycota</taxon>
        <taxon>Agaricomycotina</taxon>
        <taxon>Agaricomycetes</taxon>
        <taxon>Agaricomycetidae</taxon>
        <taxon>Agaricales</taxon>
        <taxon>Schizophyllaceae</taxon>
        <taxon>Schizophyllum</taxon>
    </lineage>
</organism>
<dbReference type="InParanoid" id="D8QDZ4"/>
<dbReference type="VEuPathDB" id="FungiDB:SCHCODRAFT_02636922"/>
<gene>
    <name evidence="1" type="ORF">SCHCODRAFT_85878</name>
</gene>
<dbReference type="HOGENOM" id="CLU_2238169_0_0_1"/>
<dbReference type="AlphaFoldDB" id="D8QDZ4"/>
<dbReference type="Proteomes" id="UP000007431">
    <property type="component" value="Unassembled WGS sequence"/>
</dbReference>
<dbReference type="EMBL" id="GL377310">
    <property type="protein sequence ID" value="EFI94072.1"/>
    <property type="molecule type" value="Genomic_DNA"/>
</dbReference>
<proteinExistence type="predicted"/>
<keyword evidence="2" id="KW-1185">Reference proteome</keyword>
<name>D8QDZ4_SCHCM</name>